<protein>
    <submittedName>
        <fullName evidence="1">Peroxiredoxin-like 2A (Peroxiredoxin-like 2 activated in M-CSF stimulated monocytes) (Protein PAMM) (Redox-regulatory protein FAM213A)</fullName>
    </submittedName>
</protein>
<accession>A0ABP0LJ68</accession>
<dbReference type="PANTHER" id="PTHR28630:SF3">
    <property type="entry name" value="PEROXIREDOXIN-LIKE 2C"/>
    <property type="match status" value="1"/>
</dbReference>
<feature type="non-terminal residue" evidence="1">
    <location>
        <position position="226"/>
    </location>
</feature>
<dbReference type="EMBL" id="CAXAMM010016525">
    <property type="protein sequence ID" value="CAK9039008.1"/>
    <property type="molecule type" value="Genomic_DNA"/>
</dbReference>
<dbReference type="Pfam" id="PF13911">
    <property type="entry name" value="AhpC-TSA_2"/>
    <property type="match status" value="1"/>
</dbReference>
<proteinExistence type="predicted"/>
<dbReference type="InterPro" id="IPR032801">
    <property type="entry name" value="PXL2A/B/C"/>
</dbReference>
<dbReference type="PANTHER" id="PTHR28630">
    <property type="match status" value="1"/>
</dbReference>
<comment type="caution">
    <text evidence="1">The sequence shown here is derived from an EMBL/GenBank/DDBJ whole genome shotgun (WGS) entry which is preliminary data.</text>
</comment>
<name>A0ABP0LJ68_9DINO</name>
<reference evidence="1 2" key="1">
    <citation type="submission" date="2024-02" db="EMBL/GenBank/DDBJ databases">
        <authorList>
            <person name="Chen Y."/>
            <person name="Shah S."/>
            <person name="Dougan E. K."/>
            <person name="Thang M."/>
            <person name="Chan C."/>
        </authorList>
    </citation>
    <scope>NUCLEOTIDE SEQUENCE [LARGE SCALE GENOMIC DNA]</scope>
</reference>
<dbReference type="Proteomes" id="UP001642464">
    <property type="component" value="Unassembled WGS sequence"/>
</dbReference>
<evidence type="ECO:0000313" key="2">
    <source>
        <dbReference type="Proteomes" id="UP001642464"/>
    </source>
</evidence>
<sequence>MAVRQALDGPTLRELRTRLGSHKVELLSTDAELNGKAVLARDALLPENQRVVLGDGAMQLSRLKPLLDEEGVALVAVGCSREDAETFVKSKQFKGTIFLDEAKVVHRVFSCKVESWLGFVKPWVWKAFMQASAKGLKRKPTQGDFYQLGGTFVLDTRQPDTPFLFRHLQSSWGDHPSSQDLLGVLVGRERASSEILSLSPVKADHVSAADPCAGDPNCTSFSGSQW</sequence>
<keyword evidence="2" id="KW-1185">Reference proteome</keyword>
<gene>
    <name evidence="1" type="ORF">SCF082_LOCUS22867</name>
</gene>
<organism evidence="1 2">
    <name type="scientific">Durusdinium trenchii</name>
    <dbReference type="NCBI Taxonomy" id="1381693"/>
    <lineage>
        <taxon>Eukaryota</taxon>
        <taxon>Sar</taxon>
        <taxon>Alveolata</taxon>
        <taxon>Dinophyceae</taxon>
        <taxon>Suessiales</taxon>
        <taxon>Symbiodiniaceae</taxon>
        <taxon>Durusdinium</taxon>
    </lineage>
</organism>
<evidence type="ECO:0000313" key="1">
    <source>
        <dbReference type="EMBL" id="CAK9039008.1"/>
    </source>
</evidence>